<name>A0A0R1VD64_9LACO</name>
<dbReference type="AlphaFoldDB" id="A0A0R1VD64"/>
<reference evidence="5 6" key="1">
    <citation type="journal article" date="2015" name="Genome Announc.">
        <title>Expanding the biotechnology potential of lactobacilli through comparative genomics of 213 strains and associated genera.</title>
        <authorList>
            <person name="Sun Z."/>
            <person name="Harris H.M."/>
            <person name="McCann A."/>
            <person name="Guo C."/>
            <person name="Argimon S."/>
            <person name="Zhang W."/>
            <person name="Yang X."/>
            <person name="Jeffery I.B."/>
            <person name="Cooney J.C."/>
            <person name="Kagawa T.F."/>
            <person name="Liu W."/>
            <person name="Song Y."/>
            <person name="Salvetti E."/>
            <person name="Wrobel A."/>
            <person name="Rasinkangas P."/>
            <person name="Parkhill J."/>
            <person name="Rea M.C."/>
            <person name="O'Sullivan O."/>
            <person name="Ritari J."/>
            <person name="Douillard F.P."/>
            <person name="Paul Ross R."/>
            <person name="Yang R."/>
            <person name="Briner A.E."/>
            <person name="Felis G.E."/>
            <person name="de Vos W.M."/>
            <person name="Barrangou R."/>
            <person name="Klaenhammer T.R."/>
            <person name="Caufield P.W."/>
            <person name="Cui Y."/>
            <person name="Zhang H."/>
            <person name="O'Toole P.W."/>
        </authorList>
    </citation>
    <scope>NUCLEOTIDE SEQUENCE [LARGE SCALE GENOMIC DNA]</scope>
    <source>
        <strain evidence="5 6">DSM 16230</strain>
    </source>
</reference>
<comment type="similarity">
    <text evidence="1">Belongs to the DnaB/DnaD family.</text>
</comment>
<evidence type="ECO:0000256" key="2">
    <source>
        <dbReference type="SAM" id="MobiDB-lite"/>
    </source>
</evidence>
<dbReference type="InterPro" id="IPR058660">
    <property type="entry name" value="WHD_DnaB"/>
</dbReference>
<comment type="caution">
    <text evidence="5">The sequence shown here is derived from an EMBL/GenBank/DDBJ whole genome shotgun (WGS) entry which is preliminary data.</text>
</comment>
<feature type="domain" description="DnaB/C C-terminal" evidence="3">
    <location>
        <begin position="316"/>
        <end position="390"/>
    </location>
</feature>
<evidence type="ECO:0000313" key="6">
    <source>
        <dbReference type="Proteomes" id="UP000051166"/>
    </source>
</evidence>
<gene>
    <name evidence="5" type="ORF">FD50_GL002370</name>
</gene>
<evidence type="ECO:0000259" key="4">
    <source>
        <dbReference type="Pfam" id="PF25888"/>
    </source>
</evidence>
<sequence>MTSLTMVNDSFSPKDGFIVFSRQKLLAGDPEIVIKLYQPLIGAASFSLYMLLRTFVAQRVSLSERRMHTTLLELLDMGANTLYEARCKLEAIGLLRTYEQEDELGKVVLYELQAPQLPRAFFEDDLLRTLLLETVGEQQFKALQHYFFNPLFEHPQAVETTKHFLEVFNIQPRTLQQKTRLASLFESSATKKPEMSWKETGLDRTFVVALLEHSFIDTKQVLEHEKKLLVAHVVYGLDELTLVNLLEQAANVATNKVDFALFEKLVQQQKPQGALTKQVNQPQAEAVTSQDVPQLRQEDQGLLDACRAYAPADFLRVLKKEKGSFATASELHTLEWVGQKKLFHPAVINVLIHYMMIDREMALLNRNFFEAVISDWSQKKIATPEEAMQQVRSFNSLKKQQKTPTSKTRPRRRTQVIQKEKLPDWAKDGAQLTPQSKFSEADRQKLKARLSKFKKKQ</sequence>
<organism evidence="5 6">
    <name type="scientific">Liquorilactobacillus satsumensis DSM 16230 = JCM 12392</name>
    <dbReference type="NCBI Taxonomy" id="1423801"/>
    <lineage>
        <taxon>Bacteria</taxon>
        <taxon>Bacillati</taxon>
        <taxon>Bacillota</taxon>
        <taxon>Bacilli</taxon>
        <taxon>Lactobacillales</taxon>
        <taxon>Lactobacillaceae</taxon>
        <taxon>Liquorilactobacillus</taxon>
    </lineage>
</organism>
<evidence type="ECO:0000313" key="5">
    <source>
        <dbReference type="EMBL" id="KRL99835.1"/>
    </source>
</evidence>
<dbReference type="STRING" id="1423801.FD50_GL002370"/>
<evidence type="ECO:0000256" key="1">
    <source>
        <dbReference type="ARBA" id="ARBA00093462"/>
    </source>
</evidence>
<feature type="compositionally biased region" description="Basic and acidic residues" evidence="2">
    <location>
        <begin position="418"/>
        <end position="427"/>
    </location>
</feature>
<dbReference type="Proteomes" id="UP000051166">
    <property type="component" value="Unassembled WGS sequence"/>
</dbReference>
<dbReference type="Pfam" id="PF25888">
    <property type="entry name" value="WHD_DnaB"/>
    <property type="match status" value="1"/>
</dbReference>
<feature type="compositionally biased region" description="Basic residues" evidence="2">
    <location>
        <begin position="446"/>
        <end position="457"/>
    </location>
</feature>
<dbReference type="PATRIC" id="fig|1423801.4.peg.2427"/>
<feature type="domain" description="Replicative helicase loading/DNA remodeling protein DnaB N-terminal winged helix" evidence="4">
    <location>
        <begin position="13"/>
        <end position="256"/>
    </location>
</feature>
<accession>A0A0R1VD64</accession>
<proteinExistence type="inferred from homology"/>
<protein>
    <submittedName>
        <fullName evidence="5">Chromosome replication initiation membrane attachment protein</fullName>
    </submittedName>
</protein>
<dbReference type="EMBL" id="AZFQ01000019">
    <property type="protein sequence ID" value="KRL99835.1"/>
    <property type="molecule type" value="Genomic_DNA"/>
</dbReference>
<evidence type="ECO:0000259" key="3">
    <source>
        <dbReference type="Pfam" id="PF07261"/>
    </source>
</evidence>
<dbReference type="InterPro" id="IPR006343">
    <property type="entry name" value="DnaB/C_C"/>
</dbReference>
<dbReference type="Pfam" id="PF07261">
    <property type="entry name" value="DnaB_2"/>
    <property type="match status" value="1"/>
</dbReference>
<feature type="region of interest" description="Disordered" evidence="2">
    <location>
        <begin position="393"/>
        <end position="457"/>
    </location>
</feature>
<keyword evidence="6" id="KW-1185">Reference proteome</keyword>